<gene>
    <name evidence="2" type="ORF">H9897_02410</name>
</gene>
<dbReference type="InterPro" id="IPR035931">
    <property type="entry name" value="YlxR-like_sf"/>
</dbReference>
<name>A0A9E2KWY1_9BACT</name>
<dbReference type="Proteomes" id="UP000824247">
    <property type="component" value="Unassembled WGS sequence"/>
</dbReference>
<dbReference type="SUPFAM" id="SSF64376">
    <property type="entry name" value="YlxR-like"/>
    <property type="match status" value="1"/>
</dbReference>
<protein>
    <submittedName>
        <fullName evidence="2">DUF448 domain-containing protein</fullName>
    </submittedName>
</protein>
<evidence type="ECO:0000259" key="1">
    <source>
        <dbReference type="Pfam" id="PF04296"/>
    </source>
</evidence>
<dbReference type="InterPro" id="IPR007393">
    <property type="entry name" value="YlxR_dom"/>
</dbReference>
<evidence type="ECO:0000313" key="3">
    <source>
        <dbReference type="Proteomes" id="UP000824247"/>
    </source>
</evidence>
<proteinExistence type="predicted"/>
<reference evidence="2" key="1">
    <citation type="journal article" date="2021" name="PeerJ">
        <title>Extensive microbial diversity within the chicken gut microbiome revealed by metagenomics and culture.</title>
        <authorList>
            <person name="Gilroy R."/>
            <person name="Ravi A."/>
            <person name="Getino M."/>
            <person name="Pursley I."/>
            <person name="Horton D.L."/>
            <person name="Alikhan N.F."/>
            <person name="Baker D."/>
            <person name="Gharbi K."/>
            <person name="Hall N."/>
            <person name="Watson M."/>
            <person name="Adriaenssens E.M."/>
            <person name="Foster-Nyarko E."/>
            <person name="Jarju S."/>
            <person name="Secka A."/>
            <person name="Antonio M."/>
            <person name="Oren A."/>
            <person name="Chaudhuri R.R."/>
            <person name="La Ragione R."/>
            <person name="Hildebrand F."/>
            <person name="Pallen M.J."/>
        </authorList>
    </citation>
    <scope>NUCLEOTIDE SEQUENCE</scope>
    <source>
        <strain evidence="2">A5-1222</strain>
    </source>
</reference>
<reference evidence="2" key="2">
    <citation type="submission" date="2021-04" db="EMBL/GenBank/DDBJ databases">
        <authorList>
            <person name="Gilroy R."/>
        </authorList>
    </citation>
    <scope>NUCLEOTIDE SEQUENCE</scope>
    <source>
        <strain evidence="2">A5-1222</strain>
    </source>
</reference>
<comment type="caution">
    <text evidence="2">The sequence shown here is derived from an EMBL/GenBank/DDBJ whole genome shotgun (WGS) entry which is preliminary data.</text>
</comment>
<sequence>MKFNIRTCIITKKKYSKSELLRFSVNDNKIVINGKTGKGYYIYPSYKNYDILLKTKLLNKKLKIDISIEEYISWKQWFTN</sequence>
<organism evidence="2 3">
    <name type="scientific">Candidatus Ureaplasma intestinipullorum</name>
    <dbReference type="NCBI Taxonomy" id="2838770"/>
    <lineage>
        <taxon>Bacteria</taxon>
        <taxon>Bacillati</taxon>
        <taxon>Mycoplasmatota</taxon>
        <taxon>Mycoplasmoidales</taxon>
        <taxon>Mycoplasmoidaceae</taxon>
        <taxon>Ureaplasma</taxon>
    </lineage>
</organism>
<evidence type="ECO:0000313" key="2">
    <source>
        <dbReference type="EMBL" id="MBU3830985.1"/>
    </source>
</evidence>
<dbReference type="Gene3D" id="3.30.1230.10">
    <property type="entry name" value="YlxR-like"/>
    <property type="match status" value="1"/>
</dbReference>
<dbReference type="Pfam" id="PF04296">
    <property type="entry name" value="YlxR"/>
    <property type="match status" value="1"/>
</dbReference>
<accession>A0A9E2KWY1</accession>
<dbReference type="AlphaFoldDB" id="A0A9E2KWY1"/>
<dbReference type="EMBL" id="JAHLFM010000038">
    <property type="protein sequence ID" value="MBU3830985.1"/>
    <property type="molecule type" value="Genomic_DNA"/>
</dbReference>
<feature type="domain" description="YlxR" evidence="1">
    <location>
        <begin position="6"/>
        <end position="70"/>
    </location>
</feature>